<reference evidence="3" key="1">
    <citation type="journal article" date="2007" name="Environ. Microbiol.">
        <title>Proteorhodopsin photosystem gene clusters exhibit co-evolutionary trends and shared ancestry among diverse marine microbial phyla.</title>
        <authorList>
            <person name="McCarren J."/>
            <person name="Delong E.F."/>
        </authorList>
    </citation>
    <scope>NUCLEOTIDE SEQUENCE</scope>
</reference>
<keyword evidence="1" id="KW-0175">Coiled coil</keyword>
<protein>
    <submittedName>
        <fullName evidence="3">Uncharacterized protein</fullName>
    </submittedName>
</protein>
<evidence type="ECO:0000256" key="1">
    <source>
        <dbReference type="SAM" id="Coils"/>
    </source>
</evidence>
<dbReference type="EMBL" id="EF089401">
    <property type="protein sequence ID" value="ABL97796.1"/>
    <property type="molecule type" value="Genomic_DNA"/>
</dbReference>
<feature type="compositionally biased region" description="Basic and acidic residues" evidence="2">
    <location>
        <begin position="135"/>
        <end position="145"/>
    </location>
</feature>
<feature type="compositionally biased region" description="Basic and acidic residues" evidence="2">
    <location>
        <begin position="100"/>
        <end position="122"/>
    </location>
</feature>
<gene>
    <name evidence="3" type="ORF">ALOHA_HF1029C11.0023</name>
</gene>
<name>A4GI85_9BACT</name>
<proteinExistence type="predicted"/>
<evidence type="ECO:0000313" key="3">
    <source>
        <dbReference type="EMBL" id="ABL97796.1"/>
    </source>
</evidence>
<sequence length="162" mass="18247">MLGSKDQAEERPDADLRDRLHAMEAKVRKLREVRNNFSSDARSAAEQRNAVQAQYKEHREKVDLVLAEVKAIRTEVRMFKEKRNAIQDQIKSVIGQAKGRRGEKSEKKSATAEHAQLKRDVAQLENLYNTSANGSEERKGDDGKNQDYASSHSGACSGCRSF</sequence>
<dbReference type="Gene3D" id="1.10.287.1490">
    <property type="match status" value="1"/>
</dbReference>
<feature type="coiled-coil region" evidence="1">
    <location>
        <begin position="13"/>
        <end position="61"/>
    </location>
</feature>
<feature type="region of interest" description="Disordered" evidence="2">
    <location>
        <begin position="91"/>
        <end position="162"/>
    </location>
</feature>
<organism evidence="3">
    <name type="scientific">uncultured marine bacterium HF10_29C11</name>
    <dbReference type="NCBI Taxonomy" id="415445"/>
    <lineage>
        <taxon>Bacteria</taxon>
        <taxon>environmental samples</taxon>
    </lineage>
</organism>
<dbReference type="AlphaFoldDB" id="A4GI85"/>
<evidence type="ECO:0000256" key="2">
    <source>
        <dbReference type="SAM" id="MobiDB-lite"/>
    </source>
</evidence>
<accession>A4GI85</accession>